<dbReference type="RefSeq" id="WP_106052305.1">
    <property type="nucleotide sequence ID" value="NZ_VUNS01000005.1"/>
</dbReference>
<dbReference type="SUPFAM" id="SSF46785">
    <property type="entry name" value="Winged helix' DNA-binding domain"/>
    <property type="match status" value="1"/>
</dbReference>
<accession>A0A844G280</accession>
<dbReference type="InterPro" id="IPR036388">
    <property type="entry name" value="WH-like_DNA-bd_sf"/>
</dbReference>
<gene>
    <name evidence="5" type="ORF">FYJ85_06845</name>
</gene>
<feature type="domain" description="HTH gntR-type" evidence="4">
    <location>
        <begin position="2"/>
        <end position="70"/>
    </location>
</feature>
<dbReference type="GO" id="GO:0003700">
    <property type="term" value="F:DNA-binding transcription factor activity"/>
    <property type="evidence" value="ECO:0007669"/>
    <property type="project" value="InterPro"/>
</dbReference>
<sequence>MLAKYQEISHFIREQIRSRKWAPGSRLPTRSELVREYGTTVMTLQKAMDELMNEGFIVSEGKRGTFVSAMPPNLSTFAVVYPADPDTHSGWDELWTILGARKRQFEEQLRLRFEFYYIGQGNLECEDFRRLVGDGCSGRLAGVIFPMLPADYMVAPFLEAGLPCVAVTRDEVPGVNTVWVDFADFLRRSCDTLLASGVRRPALISNQQLPFDYASGLSGYAKERGVPIPPGFLLGVSFERKQEEWSRNVIRLLLQQPPELRPDGLIVANENLSGLVLNVLYELNLRVGEDIRLVQHTNFPSSHRPMAGVSRIGFDIRALLEGCLDELRRCQRTGEVSHSKLIPAVDDSSLSESSAPGVRA</sequence>
<dbReference type="PROSITE" id="PS50949">
    <property type="entry name" value="HTH_GNTR"/>
    <property type="match status" value="1"/>
</dbReference>
<organism evidence="5 6">
    <name type="scientific">Victivallis lenta</name>
    <dbReference type="NCBI Taxonomy" id="2606640"/>
    <lineage>
        <taxon>Bacteria</taxon>
        <taxon>Pseudomonadati</taxon>
        <taxon>Lentisphaerota</taxon>
        <taxon>Lentisphaeria</taxon>
        <taxon>Victivallales</taxon>
        <taxon>Victivallaceae</taxon>
        <taxon>Victivallis</taxon>
    </lineage>
</organism>
<keyword evidence="6" id="KW-1185">Reference proteome</keyword>
<dbReference type="InterPro" id="IPR050679">
    <property type="entry name" value="Bact_HTH_transcr_reg"/>
</dbReference>
<evidence type="ECO:0000256" key="1">
    <source>
        <dbReference type="ARBA" id="ARBA00023015"/>
    </source>
</evidence>
<dbReference type="InterPro" id="IPR036390">
    <property type="entry name" value="WH_DNA-bd_sf"/>
</dbReference>
<reference evidence="5 6" key="1">
    <citation type="submission" date="2019-08" db="EMBL/GenBank/DDBJ databases">
        <title>In-depth cultivation of the pig gut microbiome towards novel bacterial diversity and tailored functional studies.</title>
        <authorList>
            <person name="Wylensek D."/>
            <person name="Hitch T.C.A."/>
            <person name="Clavel T."/>
        </authorList>
    </citation>
    <scope>NUCLEOTIDE SEQUENCE [LARGE SCALE GENOMIC DNA]</scope>
    <source>
        <strain evidence="5 6">BBE-744-WT-12</strain>
    </source>
</reference>
<dbReference type="Proteomes" id="UP000435649">
    <property type="component" value="Unassembled WGS sequence"/>
</dbReference>
<keyword evidence="3" id="KW-0804">Transcription</keyword>
<dbReference type="Pfam" id="PF13377">
    <property type="entry name" value="Peripla_BP_3"/>
    <property type="match status" value="1"/>
</dbReference>
<name>A0A844G280_9BACT</name>
<dbReference type="InterPro" id="IPR028082">
    <property type="entry name" value="Peripla_BP_I"/>
</dbReference>
<evidence type="ECO:0000313" key="6">
    <source>
        <dbReference type="Proteomes" id="UP000435649"/>
    </source>
</evidence>
<dbReference type="EMBL" id="VUNS01000005">
    <property type="protein sequence ID" value="MST96761.1"/>
    <property type="molecule type" value="Genomic_DNA"/>
</dbReference>
<dbReference type="SMART" id="SM00345">
    <property type="entry name" value="HTH_GNTR"/>
    <property type="match status" value="1"/>
</dbReference>
<dbReference type="AlphaFoldDB" id="A0A844G280"/>
<dbReference type="GO" id="GO:0003677">
    <property type="term" value="F:DNA binding"/>
    <property type="evidence" value="ECO:0007669"/>
    <property type="project" value="UniProtKB-KW"/>
</dbReference>
<dbReference type="PANTHER" id="PTHR44846">
    <property type="entry name" value="MANNOSYL-D-GLYCERATE TRANSPORT/METABOLISM SYSTEM REPRESSOR MNGR-RELATED"/>
    <property type="match status" value="1"/>
</dbReference>
<keyword evidence="2" id="KW-0238">DNA-binding</keyword>
<dbReference type="Pfam" id="PF00392">
    <property type="entry name" value="GntR"/>
    <property type="match status" value="1"/>
</dbReference>
<dbReference type="Gene3D" id="3.40.50.2300">
    <property type="match status" value="2"/>
</dbReference>
<evidence type="ECO:0000313" key="5">
    <source>
        <dbReference type="EMBL" id="MST96761.1"/>
    </source>
</evidence>
<dbReference type="Gene3D" id="1.10.10.10">
    <property type="entry name" value="Winged helix-like DNA-binding domain superfamily/Winged helix DNA-binding domain"/>
    <property type="match status" value="1"/>
</dbReference>
<keyword evidence="1" id="KW-0805">Transcription regulation</keyword>
<dbReference type="InterPro" id="IPR000524">
    <property type="entry name" value="Tscrpt_reg_HTH_GntR"/>
</dbReference>
<dbReference type="CDD" id="cd07377">
    <property type="entry name" value="WHTH_GntR"/>
    <property type="match status" value="1"/>
</dbReference>
<evidence type="ECO:0000256" key="2">
    <source>
        <dbReference type="ARBA" id="ARBA00023125"/>
    </source>
</evidence>
<comment type="caution">
    <text evidence="5">The sequence shown here is derived from an EMBL/GenBank/DDBJ whole genome shotgun (WGS) entry which is preliminary data.</text>
</comment>
<evidence type="ECO:0000256" key="3">
    <source>
        <dbReference type="ARBA" id="ARBA00023163"/>
    </source>
</evidence>
<dbReference type="InterPro" id="IPR046335">
    <property type="entry name" value="LacI/GalR-like_sensor"/>
</dbReference>
<protein>
    <submittedName>
        <fullName evidence="5">GntR family transcriptional regulator</fullName>
    </submittedName>
</protein>
<dbReference type="SUPFAM" id="SSF53822">
    <property type="entry name" value="Periplasmic binding protein-like I"/>
    <property type="match status" value="1"/>
</dbReference>
<proteinExistence type="predicted"/>
<evidence type="ECO:0000259" key="4">
    <source>
        <dbReference type="PROSITE" id="PS50949"/>
    </source>
</evidence>